<dbReference type="AlphaFoldDB" id="A0A812ITC8"/>
<reference evidence="2" key="1">
    <citation type="submission" date="2021-02" db="EMBL/GenBank/DDBJ databases">
        <authorList>
            <person name="Dougan E. K."/>
            <person name="Rhodes N."/>
            <person name="Thang M."/>
            <person name="Chan C."/>
        </authorList>
    </citation>
    <scope>NUCLEOTIDE SEQUENCE</scope>
</reference>
<gene>
    <name evidence="2" type="ORF">SPIL2461_LOCUS656</name>
</gene>
<keyword evidence="3" id="KW-1185">Reference proteome</keyword>
<proteinExistence type="predicted"/>
<dbReference type="OrthoDB" id="448276at2759"/>
<feature type="region of interest" description="Disordered" evidence="1">
    <location>
        <begin position="1"/>
        <end position="33"/>
    </location>
</feature>
<feature type="non-terminal residue" evidence="2">
    <location>
        <position position="207"/>
    </location>
</feature>
<dbReference type="Proteomes" id="UP000649617">
    <property type="component" value="Unassembled WGS sequence"/>
</dbReference>
<sequence>MERPQPQEPPPWRRRKELRQRQDRREPRAGSGVFAVGEKVRYWSGTHKKWVEAHVQRVNRDADGVLQSYDLTARAQANPASSKLSTEIPVQEVPSTAAGEDAAEASLRPAADTPIPEAAGDRFVNGKAADHFENGEEVQYFSETKERWIDAVVEGHHLKDGVIESYDLNCKKMVPAERLRRAGVQYKVGEHVEYWSASGHRWMSAKA</sequence>
<organism evidence="2 3">
    <name type="scientific">Symbiodinium pilosum</name>
    <name type="common">Dinoflagellate</name>
    <dbReference type="NCBI Taxonomy" id="2952"/>
    <lineage>
        <taxon>Eukaryota</taxon>
        <taxon>Sar</taxon>
        <taxon>Alveolata</taxon>
        <taxon>Dinophyceae</taxon>
        <taxon>Suessiales</taxon>
        <taxon>Symbiodiniaceae</taxon>
        <taxon>Symbiodinium</taxon>
    </lineage>
</organism>
<evidence type="ECO:0000256" key="1">
    <source>
        <dbReference type="SAM" id="MobiDB-lite"/>
    </source>
</evidence>
<dbReference type="EMBL" id="CAJNIZ010000553">
    <property type="protein sequence ID" value="CAE7169197.1"/>
    <property type="molecule type" value="Genomic_DNA"/>
</dbReference>
<feature type="compositionally biased region" description="Pro residues" evidence="1">
    <location>
        <begin position="1"/>
        <end position="10"/>
    </location>
</feature>
<protein>
    <submittedName>
        <fullName evidence="2">Uncharacterized protein</fullName>
    </submittedName>
</protein>
<comment type="caution">
    <text evidence="2">The sequence shown here is derived from an EMBL/GenBank/DDBJ whole genome shotgun (WGS) entry which is preliminary data.</text>
</comment>
<feature type="compositionally biased region" description="Basic and acidic residues" evidence="1">
    <location>
        <begin position="19"/>
        <end position="28"/>
    </location>
</feature>
<evidence type="ECO:0000313" key="2">
    <source>
        <dbReference type="EMBL" id="CAE7169197.1"/>
    </source>
</evidence>
<name>A0A812ITC8_SYMPI</name>
<evidence type="ECO:0000313" key="3">
    <source>
        <dbReference type="Proteomes" id="UP000649617"/>
    </source>
</evidence>
<accession>A0A812ITC8</accession>